<comment type="caution">
    <text evidence="11">The sequence shown here is derived from an EMBL/GenBank/DDBJ whole genome shotgun (WGS) entry which is preliminary data.</text>
</comment>
<dbReference type="InterPro" id="IPR006195">
    <property type="entry name" value="aa-tRNA-synth_II"/>
</dbReference>
<evidence type="ECO:0000313" key="12">
    <source>
        <dbReference type="Proteomes" id="UP001431783"/>
    </source>
</evidence>
<dbReference type="InterPro" id="IPR050062">
    <property type="entry name" value="Pro-tRNA_synthetase"/>
</dbReference>
<evidence type="ECO:0000259" key="10">
    <source>
        <dbReference type="PROSITE" id="PS50862"/>
    </source>
</evidence>
<dbReference type="InterPro" id="IPR004154">
    <property type="entry name" value="Anticodon-bd"/>
</dbReference>
<evidence type="ECO:0000256" key="5">
    <source>
        <dbReference type="ARBA" id="ARBA00022917"/>
    </source>
</evidence>
<dbReference type="InterPro" id="IPR036621">
    <property type="entry name" value="Anticodon-bd_dom_sf"/>
</dbReference>
<keyword evidence="2" id="KW-0436">Ligase</keyword>
<dbReference type="Pfam" id="PF03129">
    <property type="entry name" value="HGTP_anticodon"/>
    <property type="match status" value="1"/>
</dbReference>
<reference evidence="11 12" key="1">
    <citation type="submission" date="2023-03" db="EMBL/GenBank/DDBJ databases">
        <title>Genome insight into feeding habits of ladybird beetles.</title>
        <authorList>
            <person name="Li H.-S."/>
            <person name="Huang Y.-H."/>
            <person name="Pang H."/>
        </authorList>
    </citation>
    <scope>NUCLEOTIDE SEQUENCE [LARGE SCALE GENOMIC DNA]</scope>
    <source>
        <strain evidence="11">SYSU_2023b</strain>
        <tissue evidence="11">Whole body</tissue>
    </source>
</reference>
<evidence type="ECO:0000256" key="3">
    <source>
        <dbReference type="ARBA" id="ARBA00022741"/>
    </source>
</evidence>
<dbReference type="PRINTS" id="PR01046">
    <property type="entry name" value="TRNASYNTHPRO"/>
</dbReference>
<keyword evidence="12" id="KW-1185">Reference proteome</keyword>
<dbReference type="Pfam" id="PF00587">
    <property type="entry name" value="tRNA-synt_2b"/>
    <property type="match status" value="1"/>
</dbReference>
<organism evidence="11 12">
    <name type="scientific">Henosepilachna vigintioctopunctata</name>
    <dbReference type="NCBI Taxonomy" id="420089"/>
    <lineage>
        <taxon>Eukaryota</taxon>
        <taxon>Metazoa</taxon>
        <taxon>Ecdysozoa</taxon>
        <taxon>Arthropoda</taxon>
        <taxon>Hexapoda</taxon>
        <taxon>Insecta</taxon>
        <taxon>Pterygota</taxon>
        <taxon>Neoptera</taxon>
        <taxon>Endopterygota</taxon>
        <taxon>Coleoptera</taxon>
        <taxon>Polyphaga</taxon>
        <taxon>Cucujiformia</taxon>
        <taxon>Coccinelloidea</taxon>
        <taxon>Coccinellidae</taxon>
        <taxon>Epilachninae</taxon>
        <taxon>Epilachnini</taxon>
        <taxon>Henosepilachna</taxon>
    </lineage>
</organism>
<dbReference type="InterPro" id="IPR002316">
    <property type="entry name" value="Pro-tRNA-ligase_IIa"/>
</dbReference>
<dbReference type="GO" id="GO:0005739">
    <property type="term" value="C:mitochondrion"/>
    <property type="evidence" value="ECO:0007669"/>
    <property type="project" value="TreeGrafter"/>
</dbReference>
<dbReference type="CDD" id="cd00779">
    <property type="entry name" value="ProRS_core_prok"/>
    <property type="match status" value="1"/>
</dbReference>
<dbReference type="SUPFAM" id="SSF52954">
    <property type="entry name" value="Class II aaRS ABD-related"/>
    <property type="match status" value="1"/>
</dbReference>
<dbReference type="PROSITE" id="PS50862">
    <property type="entry name" value="AA_TRNA_LIGASE_II"/>
    <property type="match status" value="1"/>
</dbReference>
<accession>A0AAW1UWT2</accession>
<evidence type="ECO:0000256" key="6">
    <source>
        <dbReference type="ARBA" id="ARBA00023146"/>
    </source>
</evidence>
<dbReference type="FunFam" id="3.30.930.10:FF:000042">
    <property type="entry name" value="probable proline--tRNA ligase, mitochondrial"/>
    <property type="match status" value="1"/>
</dbReference>
<dbReference type="GO" id="GO:0006433">
    <property type="term" value="P:prolyl-tRNA aminoacylation"/>
    <property type="evidence" value="ECO:0007669"/>
    <property type="project" value="InterPro"/>
</dbReference>
<evidence type="ECO:0000256" key="8">
    <source>
        <dbReference type="ARBA" id="ARBA00047671"/>
    </source>
</evidence>
<protein>
    <recommendedName>
        <fullName evidence="9">Probable proline--tRNA ligase, mitochondrial</fullName>
        <ecNumber evidence="1">6.1.1.15</ecNumber>
    </recommendedName>
    <alternativeName>
        <fullName evidence="7">Prolyl-tRNA synthetase</fullName>
    </alternativeName>
</protein>
<evidence type="ECO:0000256" key="4">
    <source>
        <dbReference type="ARBA" id="ARBA00022840"/>
    </source>
</evidence>
<dbReference type="PANTHER" id="PTHR42753:SF10">
    <property type="entry name" value="PROLINE--TRNA LIGASE, MITOCHONDRIAL-RELATED"/>
    <property type="match status" value="1"/>
</dbReference>
<dbReference type="Gene3D" id="3.30.930.10">
    <property type="entry name" value="Bira Bifunctional Protein, Domain 2"/>
    <property type="match status" value="1"/>
</dbReference>
<keyword evidence="5" id="KW-0648">Protein biosynthesis</keyword>
<keyword evidence="3" id="KW-0547">Nucleotide-binding</keyword>
<evidence type="ECO:0000256" key="2">
    <source>
        <dbReference type="ARBA" id="ARBA00022598"/>
    </source>
</evidence>
<dbReference type="AlphaFoldDB" id="A0AAW1UWT2"/>
<evidence type="ECO:0000313" key="11">
    <source>
        <dbReference type="EMBL" id="KAK9884432.1"/>
    </source>
</evidence>
<dbReference type="SUPFAM" id="SSF55681">
    <property type="entry name" value="Class II aaRS and biotin synthetases"/>
    <property type="match status" value="1"/>
</dbReference>
<comment type="catalytic activity">
    <reaction evidence="8">
        <text>tRNA(Pro) + L-proline + ATP = L-prolyl-tRNA(Pro) + AMP + diphosphate</text>
        <dbReference type="Rhea" id="RHEA:14305"/>
        <dbReference type="Rhea" id="RHEA-COMP:9700"/>
        <dbReference type="Rhea" id="RHEA-COMP:9702"/>
        <dbReference type="ChEBI" id="CHEBI:30616"/>
        <dbReference type="ChEBI" id="CHEBI:33019"/>
        <dbReference type="ChEBI" id="CHEBI:60039"/>
        <dbReference type="ChEBI" id="CHEBI:78442"/>
        <dbReference type="ChEBI" id="CHEBI:78532"/>
        <dbReference type="ChEBI" id="CHEBI:456215"/>
        <dbReference type="EC" id="6.1.1.15"/>
    </reaction>
</comment>
<evidence type="ECO:0000256" key="7">
    <source>
        <dbReference type="ARBA" id="ARBA00029731"/>
    </source>
</evidence>
<dbReference type="Proteomes" id="UP001431783">
    <property type="component" value="Unassembled WGS sequence"/>
</dbReference>
<dbReference type="GO" id="GO:0004827">
    <property type="term" value="F:proline-tRNA ligase activity"/>
    <property type="evidence" value="ECO:0007669"/>
    <property type="project" value="UniProtKB-EC"/>
</dbReference>
<keyword evidence="4" id="KW-0067">ATP-binding</keyword>
<gene>
    <name evidence="11" type="ORF">WA026_007279</name>
</gene>
<proteinExistence type="predicted"/>
<dbReference type="InterPro" id="IPR002314">
    <property type="entry name" value="aa-tRNA-synt_IIb"/>
</dbReference>
<dbReference type="EMBL" id="JARQZJ010000093">
    <property type="protein sequence ID" value="KAK9884432.1"/>
    <property type="molecule type" value="Genomic_DNA"/>
</dbReference>
<dbReference type="Gene3D" id="3.40.50.800">
    <property type="entry name" value="Anticodon-binding domain"/>
    <property type="match status" value="1"/>
</dbReference>
<dbReference type="InterPro" id="IPR033730">
    <property type="entry name" value="ProRS_core_prok"/>
</dbReference>
<evidence type="ECO:0000256" key="9">
    <source>
        <dbReference type="ARBA" id="ARBA00071545"/>
    </source>
</evidence>
<feature type="domain" description="Aminoacyl-transfer RNA synthetases class-II family profile" evidence="10">
    <location>
        <begin position="31"/>
        <end position="330"/>
    </location>
</feature>
<dbReference type="GO" id="GO:0005524">
    <property type="term" value="F:ATP binding"/>
    <property type="evidence" value="ECO:0007669"/>
    <property type="project" value="UniProtKB-KW"/>
</dbReference>
<name>A0AAW1UWT2_9CUCU</name>
<dbReference type="EC" id="6.1.1.15" evidence="1"/>
<evidence type="ECO:0000256" key="1">
    <source>
        <dbReference type="ARBA" id="ARBA00012831"/>
    </source>
</evidence>
<sequence>MLKKLRINDNKIYGIQKLSKIFQPIKIIPKNSLSLTDKEGFSKSSKLMLELGIIRHSSPGSYYLLPLGIRALEKLIGIVDDTMQSIGGQKVEFPTLINQKLWTTSGRLNEIGELFKLKDRHNHNYLLGPTHEETASELLSQFPNSYKDFPLLLYQISNKFRDEIKPRLGLLRSKQFIMKDMYSFDISSESAMQTYENVTESYDRLFKRLVEGENGAMGGSLSHEYHYTAEVGEDILLKCTECNYFANAEVVKDSCCPKCKSGNVMEKYKGIEVGHTFLLGDKYTKVFKSNFMDTNGKRENLEMGCYGIGLTRLLAAAIENLSGDNEIRWPKEIAPYTVLIIPPKVGSKEEPFALNLMEPLCNSLHDISFLRNDLIIDNREDLTIGRRIMEANRFGYPFIIVLGNRIKEDPVLFELHDTTNGVQLDLRFEDLISYISKSFR</sequence>
<dbReference type="PANTHER" id="PTHR42753">
    <property type="entry name" value="MITOCHONDRIAL RIBOSOME PROTEIN L39/PROLYL-TRNA LIGASE FAMILY MEMBER"/>
    <property type="match status" value="1"/>
</dbReference>
<keyword evidence="6" id="KW-0030">Aminoacyl-tRNA synthetase</keyword>
<dbReference type="InterPro" id="IPR045864">
    <property type="entry name" value="aa-tRNA-synth_II/BPL/LPL"/>
</dbReference>